<name>A0A6A6W8F2_9PEZI</name>
<dbReference type="EMBL" id="ML996571">
    <property type="protein sequence ID" value="KAF2758304.1"/>
    <property type="molecule type" value="Genomic_DNA"/>
</dbReference>
<sequence>MPSWDEPVPGDDDSWRMAVQYAAQAPRYATNDVHESSSSACTEPRVVTTDTEILGLRSVFLLDSLSSSIRPSPISPTPLPATFGSPECASASKKSIPILRRKTSGILKPSRKASAASLIMRPAPNRLDNTDTWAKRLEANAESQTTIKAKMEPNTPPPSSVLDSEDYTYAFDNQYHDVGTTPSTTRFPHTRLHNTAQSLSPIIDDSRVYMISHTNPSTRHWSQDSLSSQYSSQGSHQRGCGWDTDVSSSSAGFSLAGATEERYQMYNGLPQVPSTVWGDDTPPVQTMPLDTSLMDGKYHSMVFEVPPGTSVTLTSPDGTMLPPIPSATPSQLYLSSPPSQIPSPCPLRSSNTAYGGTLNRRASTCDRRSASPTTLPRSIRRVGRLSSIPLLHHDGGTSCSSPYDSSAALRTDSMVPDSSSPCMEDSQALSYRGRNRRYSTNMHPASIGSMSRAASCSVNSLNHSSNSSIAGTSSCTSHSLASPQISAPFLLSSSLSPAIPSTPDLGLGSGHGSVDFVNYTPDDRSKILTGVAPSGSSKTKARREKEAADRRRQLSEAARRAIIDAGGDVAALERDGLLC</sequence>
<dbReference type="OrthoDB" id="2575228at2759"/>
<dbReference type="GeneID" id="54487958"/>
<accession>A0A6A6W8F2</accession>
<evidence type="ECO:0000313" key="2">
    <source>
        <dbReference type="EMBL" id="KAF2758304.1"/>
    </source>
</evidence>
<reference evidence="2" key="1">
    <citation type="journal article" date="2020" name="Stud. Mycol.">
        <title>101 Dothideomycetes genomes: a test case for predicting lifestyles and emergence of pathogens.</title>
        <authorList>
            <person name="Haridas S."/>
            <person name="Albert R."/>
            <person name="Binder M."/>
            <person name="Bloem J."/>
            <person name="Labutti K."/>
            <person name="Salamov A."/>
            <person name="Andreopoulos B."/>
            <person name="Baker S."/>
            <person name="Barry K."/>
            <person name="Bills G."/>
            <person name="Bluhm B."/>
            <person name="Cannon C."/>
            <person name="Castanera R."/>
            <person name="Culley D."/>
            <person name="Daum C."/>
            <person name="Ezra D."/>
            <person name="Gonzalez J."/>
            <person name="Henrissat B."/>
            <person name="Kuo A."/>
            <person name="Liang C."/>
            <person name="Lipzen A."/>
            <person name="Lutzoni F."/>
            <person name="Magnuson J."/>
            <person name="Mondo S."/>
            <person name="Nolan M."/>
            <person name="Ohm R."/>
            <person name="Pangilinan J."/>
            <person name="Park H.-J."/>
            <person name="Ramirez L."/>
            <person name="Alfaro M."/>
            <person name="Sun H."/>
            <person name="Tritt A."/>
            <person name="Yoshinaga Y."/>
            <person name="Zwiers L.-H."/>
            <person name="Turgeon B."/>
            <person name="Goodwin S."/>
            <person name="Spatafora J."/>
            <person name="Crous P."/>
            <person name="Grigoriev I."/>
        </authorList>
    </citation>
    <scope>NUCLEOTIDE SEQUENCE</scope>
    <source>
        <strain evidence="2">CBS 121739</strain>
    </source>
</reference>
<feature type="region of interest" description="Disordered" evidence="1">
    <location>
        <begin position="216"/>
        <end position="243"/>
    </location>
</feature>
<feature type="compositionally biased region" description="Low complexity" evidence="1">
    <location>
        <begin position="223"/>
        <end position="237"/>
    </location>
</feature>
<protein>
    <submittedName>
        <fullName evidence="2">Uncharacterized protein</fullName>
    </submittedName>
</protein>
<feature type="compositionally biased region" description="Basic and acidic residues" evidence="1">
    <location>
        <begin position="543"/>
        <end position="554"/>
    </location>
</feature>
<dbReference type="RefSeq" id="XP_033600755.1">
    <property type="nucleotide sequence ID" value="XM_033746904.1"/>
</dbReference>
<gene>
    <name evidence="2" type="ORF">EJ05DRAFT_499832</name>
</gene>
<dbReference type="AlphaFoldDB" id="A0A6A6W8F2"/>
<feature type="region of interest" description="Disordered" evidence="1">
    <location>
        <begin position="330"/>
        <end position="349"/>
    </location>
</feature>
<feature type="region of interest" description="Disordered" evidence="1">
    <location>
        <begin position="527"/>
        <end position="554"/>
    </location>
</feature>
<evidence type="ECO:0000313" key="3">
    <source>
        <dbReference type="Proteomes" id="UP000799437"/>
    </source>
</evidence>
<dbReference type="Proteomes" id="UP000799437">
    <property type="component" value="Unassembled WGS sequence"/>
</dbReference>
<organism evidence="2 3">
    <name type="scientific">Pseudovirgaria hyperparasitica</name>
    <dbReference type="NCBI Taxonomy" id="470096"/>
    <lineage>
        <taxon>Eukaryota</taxon>
        <taxon>Fungi</taxon>
        <taxon>Dikarya</taxon>
        <taxon>Ascomycota</taxon>
        <taxon>Pezizomycotina</taxon>
        <taxon>Dothideomycetes</taxon>
        <taxon>Dothideomycetes incertae sedis</taxon>
        <taxon>Acrospermales</taxon>
        <taxon>Acrospermaceae</taxon>
        <taxon>Pseudovirgaria</taxon>
    </lineage>
</organism>
<evidence type="ECO:0000256" key="1">
    <source>
        <dbReference type="SAM" id="MobiDB-lite"/>
    </source>
</evidence>
<feature type="region of interest" description="Disordered" evidence="1">
    <location>
        <begin position="410"/>
        <end position="446"/>
    </location>
</feature>
<keyword evidence="3" id="KW-1185">Reference proteome</keyword>
<proteinExistence type="predicted"/>